<evidence type="ECO:0000256" key="2">
    <source>
        <dbReference type="ARBA" id="ARBA00004156"/>
    </source>
</evidence>
<dbReference type="HAMAP" id="MF_03217">
    <property type="entry name" value="PEMT"/>
    <property type="match status" value="1"/>
</dbReference>
<dbReference type="GO" id="GO:0032259">
    <property type="term" value="P:methylation"/>
    <property type="evidence" value="ECO:0007669"/>
    <property type="project" value="UniProtKB-KW"/>
</dbReference>
<evidence type="ECO:0000256" key="6">
    <source>
        <dbReference type="ARBA" id="ARBA00022516"/>
    </source>
</evidence>
<evidence type="ECO:0000259" key="24">
    <source>
        <dbReference type="Pfam" id="PF01602"/>
    </source>
</evidence>
<feature type="transmembrane region" description="Helical" evidence="21 22">
    <location>
        <begin position="934"/>
        <end position="954"/>
    </location>
</feature>
<dbReference type="Pfam" id="PF01602">
    <property type="entry name" value="Adaptin_N"/>
    <property type="match status" value="1"/>
</dbReference>
<feature type="transmembrane region" description="Helical" evidence="21 22">
    <location>
        <begin position="1299"/>
        <end position="1326"/>
    </location>
</feature>
<dbReference type="GO" id="GO:0006656">
    <property type="term" value="P:phosphatidylcholine biosynthetic process"/>
    <property type="evidence" value="ECO:0007669"/>
    <property type="project" value="UniProtKB-UniRule"/>
</dbReference>
<keyword evidence="12" id="KW-0653">Protein transport</keyword>
<dbReference type="GO" id="GO:0030117">
    <property type="term" value="C:membrane coat"/>
    <property type="evidence" value="ECO:0007669"/>
    <property type="project" value="InterPro"/>
</dbReference>
<evidence type="ECO:0000256" key="11">
    <source>
        <dbReference type="ARBA" id="ARBA00022824"/>
    </source>
</evidence>
<comment type="catalytic activity">
    <reaction evidence="21 22">
        <text>a 1,2-diacyl-sn-glycero-3-phosphoethanolamine + S-adenosyl-L-methionine = a 1,2-diacyl-sn-glycero-3-phospho-N-methylethanolamine + S-adenosyl-L-homocysteine + H(+)</text>
        <dbReference type="Rhea" id="RHEA:11164"/>
        <dbReference type="ChEBI" id="CHEBI:15378"/>
        <dbReference type="ChEBI" id="CHEBI:57856"/>
        <dbReference type="ChEBI" id="CHEBI:59789"/>
        <dbReference type="ChEBI" id="CHEBI:64573"/>
        <dbReference type="ChEBI" id="CHEBI:64612"/>
        <dbReference type="EC" id="2.1.1.17"/>
    </reaction>
</comment>
<dbReference type="GO" id="GO:0005789">
    <property type="term" value="C:endoplasmic reticulum membrane"/>
    <property type="evidence" value="ECO:0007669"/>
    <property type="project" value="UniProtKB-SubCell"/>
</dbReference>
<dbReference type="GO" id="GO:0016192">
    <property type="term" value="P:vesicle-mediated transport"/>
    <property type="evidence" value="ECO:0007669"/>
    <property type="project" value="InterPro"/>
</dbReference>
<feature type="compositionally biased region" description="Polar residues" evidence="23">
    <location>
        <begin position="602"/>
        <end position="616"/>
    </location>
</feature>
<dbReference type="EC" id="2.1.1.17" evidence="21 22"/>
<accession>A0A4T0MDQ3</accession>
<evidence type="ECO:0000256" key="19">
    <source>
        <dbReference type="ARBA" id="ARBA00023329"/>
    </source>
</evidence>
<dbReference type="InterPro" id="IPR011989">
    <property type="entry name" value="ARM-like"/>
</dbReference>
<dbReference type="PANTHER" id="PTHR32138">
    <property type="entry name" value="PHOSPHATIDYLETHANOLAMINE N-METHYLTRANSFERASE"/>
    <property type="match status" value="1"/>
</dbReference>
<comment type="function">
    <text evidence="21 22">Catalyzes the first step of the methylation pathway of phosphatidylcholine biosynthesis, the SAM-dependent methylation of phosphatidylethanolamine (PE) to phosphatidylmonomethylethanolamine (PMME).</text>
</comment>
<keyword evidence="13 21" id="KW-1133">Transmembrane helix</keyword>
<evidence type="ECO:0000256" key="16">
    <source>
        <dbReference type="ARBA" id="ARBA00023136"/>
    </source>
</evidence>
<keyword evidence="10 21" id="KW-0812">Transmembrane</keyword>
<evidence type="ECO:0000256" key="17">
    <source>
        <dbReference type="ARBA" id="ARBA00023209"/>
    </source>
</evidence>
<evidence type="ECO:0000256" key="21">
    <source>
        <dbReference type="HAMAP-Rule" id="MF_03217"/>
    </source>
</evidence>
<keyword evidence="9 21" id="KW-0949">S-adenosyl-L-methionine</keyword>
<keyword evidence="5" id="KW-0813">Transport</keyword>
<keyword evidence="8 21" id="KW-0808">Transferase</keyword>
<evidence type="ECO:0000256" key="10">
    <source>
        <dbReference type="ARBA" id="ARBA00022692"/>
    </source>
</evidence>
<dbReference type="FunFam" id="1.25.10.10:FF:000030">
    <property type="entry name" value="AP-1 complex subunit gamma"/>
    <property type="match status" value="1"/>
</dbReference>
<protein>
    <recommendedName>
        <fullName evidence="21 22">Phosphatidylethanolamine N-methyltransferase</fullName>
        <shortName evidence="21">PE methyltransferase</shortName>
        <shortName evidence="21 22">PEAMT</shortName>
        <shortName evidence="21">PEMT</shortName>
        <ecNumber evidence="21 22">2.1.1.17</ecNumber>
    </recommendedName>
</protein>
<comment type="similarity">
    <text evidence="4">Belongs to the adaptor complexes large subunit family.</text>
</comment>
<comment type="caution">
    <text evidence="25">The sequence shown here is derived from an EMBL/GenBank/DDBJ whole genome shotgun (WGS) entry which is preliminary data.</text>
</comment>
<keyword evidence="7 21" id="KW-0489">Methyltransferase</keyword>
<comment type="pathway">
    <text evidence="21 22">Phospholipid metabolism; phosphatidylcholine biosynthesis.</text>
</comment>
<keyword evidence="11 21" id="KW-0256">Endoplasmic reticulum</keyword>
<dbReference type="GO" id="GO:0005794">
    <property type="term" value="C:Golgi apparatus"/>
    <property type="evidence" value="ECO:0007669"/>
    <property type="project" value="UniProtKB-SubCell"/>
</dbReference>
<comment type="similarity">
    <text evidence="21 22">Belongs to the class VI-like SAM-binding methyltransferase superfamily. CHO2 family.</text>
</comment>
<dbReference type="GO" id="GO:0004608">
    <property type="term" value="F:phosphatidylethanolamine N-methyltransferase activity"/>
    <property type="evidence" value="ECO:0007669"/>
    <property type="project" value="UniProtKB-UniRule"/>
</dbReference>
<feature type="transmembrane region" description="Helical" evidence="21 22">
    <location>
        <begin position="825"/>
        <end position="845"/>
    </location>
</feature>
<name>A0A4T0MDQ3_9BASI</name>
<evidence type="ECO:0000256" key="18">
    <source>
        <dbReference type="ARBA" id="ARBA00023264"/>
    </source>
</evidence>
<keyword evidence="17 21" id="KW-0594">Phospholipid biosynthesis</keyword>
<keyword evidence="19" id="KW-0968">Cytoplasmic vesicle</keyword>
<dbReference type="Pfam" id="PF04191">
    <property type="entry name" value="PEMT"/>
    <property type="match status" value="2"/>
</dbReference>
<feature type="transmembrane region" description="Helical" evidence="21 22">
    <location>
        <begin position="1204"/>
        <end position="1224"/>
    </location>
</feature>
<dbReference type="GO" id="GO:0030659">
    <property type="term" value="C:cytoplasmic vesicle membrane"/>
    <property type="evidence" value="ECO:0007669"/>
    <property type="project" value="UniProtKB-SubCell"/>
</dbReference>
<evidence type="ECO:0000256" key="5">
    <source>
        <dbReference type="ARBA" id="ARBA00022448"/>
    </source>
</evidence>
<reference evidence="25 26" key="1">
    <citation type="submission" date="2019-03" db="EMBL/GenBank/DDBJ databases">
        <title>Sequencing 25 genomes of Wallemia mellicola.</title>
        <authorList>
            <person name="Gostincar C."/>
        </authorList>
    </citation>
    <scope>NUCLEOTIDE SEQUENCE [LARGE SCALE GENOMIC DNA]</scope>
    <source>
        <strain evidence="25 26">EXF-6152</strain>
    </source>
</reference>
<keyword evidence="14" id="KW-0333">Golgi apparatus</keyword>
<organism evidence="25 26">
    <name type="scientific">Wallemia mellicola</name>
    <dbReference type="NCBI Taxonomy" id="1708541"/>
    <lineage>
        <taxon>Eukaryota</taxon>
        <taxon>Fungi</taxon>
        <taxon>Dikarya</taxon>
        <taxon>Basidiomycota</taxon>
        <taxon>Wallemiomycotina</taxon>
        <taxon>Wallemiomycetes</taxon>
        <taxon>Wallemiales</taxon>
        <taxon>Wallemiaceae</taxon>
        <taxon>Wallemia</taxon>
    </lineage>
</organism>
<dbReference type="Proteomes" id="UP000310685">
    <property type="component" value="Unassembled WGS sequence"/>
</dbReference>
<sequence>MSFSNLKSLIKTLRQQKTLADERSLIQRESAAIRTAFREEDHFMRHANVAKLIYIHMLGYPAHFGQIECLKLAASSKFSDKRLGYLGIMLLLDESQEVLTLVTNSLKNDMNHPNMYVVGLALATFVNISSEEMARDLAQEVEKLLSSNNSYIRKKAALCAMRTVRKLPELHTYYINPAKSLLSDRNHGVLLCAVTLVTHIALAEPSTQTELKKAIPLLIRNLKTLITQGYSPEHDVSGITDPFLQIKILQLLRLLCINDAESSEMVNDILAQVATNTDNSKNVGNSILYEAVLTILDIEAESGLRVMAINILGKFLGNKDNNIRYVALNTLNKVVGMDTQAVQRHRNIIIDCLRDGDVSIRRRALELSYALINQSNVKVLTRELLSFLEVSDNEFKNGLTAQISFAAERFAPNKRWHIDTILRMLKVAGNYVREEVLSAFIRLVSHTPELQAYTVQKLYSSLLKDVSQEALTLAGVWMIGEFGEVLLANSSFEDEDRVVDVSEKSIVDLLESINVSPYASTIIRQYVLVAAAKLSMRFGKSFSESQDKLRTLITMYETSPELELQQRSIEFTQLLGMPTLVDGVLERMPPPEIRTSMLGGTASESKPVGSTRSAAQDSSLVDIMGEDAGGAASVPSAGVTGNAHDLLADIFGTGSPAPETAAGAQSQKSSVNDIMGLFGQQTQQPEQSATGEVNPTEPTGYTAYDANGLLIVLTPSVDTSKGNIVNIKATFTSQPTMSAEEKADSALRKRTNDKEITETFDVNADQIMGKTPDGTLFNVPPTSDVISSLFHPKYPKTHVDIVTLTILGLHVFGFFVLPFEVSQKLYLGLFMFWRLAYNVGLGIVLSKQSKHHFIVNWVKKNGFLDANKRPKVRTWVENQIKTKMGPEYKFDECPVEFNTWIFFRHAVDIILLSDFVAYCCFAWSHCRLPDGHGVFWHALRWFAGWTMILFNLWVKMDAHRVIHDYAWYWGDVFFQQIQSLKFDGVFELAPHPMYSIGYAGFYGLSLVVGSYTVLFGSLLAHALQFGFLLAFENPHIERTYGQKKPLAARVPLPLPEDVPDEDSHNNDELEDIAAKRKSSSASINRVEGYPNAPSNLHDLEHRYFSRDLIIFKNFDIFRSNDFSTALLVFYAIVASFLPNFKPTTSLVLHVLHAAAWRIFHSFALGCLLKAQSENKYLVKHYLKYYAHVHADDAKRSAFDAWKRVYNLSLVMVYVSFVGLAYKTYDLPVQWTVGTELLKHTVGALLIALQVWCALESHEVLGNFGWFFGNFFLEDYPSRLEYTGIYRYVNDPERSMGGAALFGIALISGSPITFAVAVFSYILHWWFLSFVENPHTQKLYGKAVRKTGGAARTIKNAVKSGRRRSSLFNAATENKIDKVAKDVQGHVNKVYDETVDVVEEFIKNAKPSVNKVVQDTRVLLHQSREKLVITRVDKDLSAYDLSKYSINLKPSISPRQPMSYHLGESIQVEWTAPVNHSRKDWIGVYRVGANKDHLVTRISSQGKWQAIHEEEFDGARPVPERPHVENASGSSSQDLQKGIVTFRSNSLPWNVGRYEFRYHHAGKHNVMASCGPIEIFVDKPTDPDGFEPVRNNLSRSVAFALDCEPTLVPSASWHHLPEDTPLDEARKMQDEDDMVIMNDTQAKRIALAIKEAHDVDFTPAVIIADANLSRLTQRVLDTRRVLGIVEHRTPAVTDG</sequence>
<evidence type="ECO:0000256" key="22">
    <source>
        <dbReference type="RuleBase" id="RU361122"/>
    </source>
</evidence>
<keyword evidence="16 21" id="KW-0472">Membrane</keyword>
<feature type="transmembrane region" description="Helical" evidence="21 22">
    <location>
        <begin position="1001"/>
        <end position="1031"/>
    </location>
</feature>
<evidence type="ECO:0000313" key="25">
    <source>
        <dbReference type="EMBL" id="TIB81261.1"/>
    </source>
</evidence>
<feature type="domain" description="Clathrin/coatomer adaptor adaptin-like N-terminal" evidence="24">
    <location>
        <begin position="22"/>
        <end position="576"/>
    </location>
</feature>
<evidence type="ECO:0000256" key="20">
    <source>
        <dbReference type="ARBA" id="ARBA00062546"/>
    </source>
</evidence>
<evidence type="ECO:0000313" key="26">
    <source>
        <dbReference type="Proteomes" id="UP000310685"/>
    </source>
</evidence>
<dbReference type="Gene3D" id="1.25.10.10">
    <property type="entry name" value="Leucine-rich Repeat Variant"/>
    <property type="match status" value="1"/>
</dbReference>
<gene>
    <name evidence="25" type="ORF">E3Q22_01249</name>
</gene>
<evidence type="ECO:0000256" key="1">
    <source>
        <dbReference type="ARBA" id="ARBA00004127"/>
    </source>
</evidence>
<evidence type="ECO:0000256" key="12">
    <source>
        <dbReference type="ARBA" id="ARBA00022927"/>
    </source>
</evidence>
<dbReference type="PANTHER" id="PTHR32138:SF0">
    <property type="entry name" value="PHOSPHATIDYLETHANOLAMINE N-METHYLTRANSFERASE"/>
    <property type="match status" value="1"/>
</dbReference>
<evidence type="ECO:0000256" key="23">
    <source>
        <dbReference type="SAM" id="MobiDB-lite"/>
    </source>
</evidence>
<dbReference type="InterPro" id="IPR002553">
    <property type="entry name" value="Clathrin/coatomer_adapt-like_N"/>
</dbReference>
<evidence type="ECO:0000256" key="4">
    <source>
        <dbReference type="ARBA" id="ARBA00006613"/>
    </source>
</evidence>
<evidence type="ECO:0000256" key="7">
    <source>
        <dbReference type="ARBA" id="ARBA00022603"/>
    </source>
</evidence>
<evidence type="ECO:0000256" key="14">
    <source>
        <dbReference type="ARBA" id="ARBA00023034"/>
    </source>
</evidence>
<evidence type="ECO:0000256" key="13">
    <source>
        <dbReference type="ARBA" id="ARBA00022989"/>
    </source>
</evidence>
<comment type="subcellular location">
    <subcellularLocation>
        <location evidence="2">Cytoplasmic vesicle membrane</location>
    </subcellularLocation>
    <subcellularLocation>
        <location evidence="1">Endomembrane system</location>
        <topology evidence="1">Multi-pass membrane protein</topology>
    </subcellularLocation>
    <subcellularLocation>
        <location evidence="21 22">Endoplasmic reticulum membrane</location>
        <topology evidence="21 22">Multi-pass membrane protein</topology>
    </subcellularLocation>
    <subcellularLocation>
        <location evidence="3">Golgi apparatus</location>
    </subcellularLocation>
</comment>
<dbReference type="UniPathway" id="UPA00753"/>
<dbReference type="InterPro" id="IPR016024">
    <property type="entry name" value="ARM-type_fold"/>
</dbReference>
<dbReference type="Gene3D" id="1.20.120.1630">
    <property type="match status" value="1"/>
</dbReference>
<evidence type="ECO:0000256" key="9">
    <source>
        <dbReference type="ARBA" id="ARBA00022691"/>
    </source>
</evidence>
<feature type="region of interest" description="Disordered" evidence="23">
    <location>
        <begin position="592"/>
        <end position="616"/>
    </location>
</feature>
<keyword evidence="6 21" id="KW-0444">Lipid biosynthesis</keyword>
<comment type="subunit">
    <text evidence="20">Adaptor protein complex 1 (AP-1) is a heterotetramer composed of two large adaptins (gamma-type subunit APL4 and beta-type subunit APL2), a medium adaptin (mu-type subunit APM1) and a small adaptin (sigma-type subunit APS1). AP-1 interacts with clathrin.</text>
</comment>
<proteinExistence type="inferred from homology"/>
<evidence type="ECO:0000256" key="3">
    <source>
        <dbReference type="ARBA" id="ARBA00004555"/>
    </source>
</evidence>
<keyword evidence="18 21" id="KW-1208">Phospholipid metabolism</keyword>
<keyword evidence="15 21" id="KW-0443">Lipid metabolism</keyword>
<evidence type="ECO:0000256" key="8">
    <source>
        <dbReference type="ARBA" id="ARBA00022679"/>
    </source>
</evidence>
<dbReference type="InterPro" id="IPR016219">
    <property type="entry name" value="Phosphatid-EA_MeTrfase_fun"/>
</dbReference>
<feature type="transmembrane region" description="Helical" evidence="21 22">
    <location>
        <begin position="801"/>
        <end position="819"/>
    </location>
</feature>
<dbReference type="SUPFAM" id="SSF48371">
    <property type="entry name" value="ARM repeat"/>
    <property type="match status" value="1"/>
</dbReference>
<comment type="caution">
    <text evidence="21 22">Lacks conserved residue(s) required for the propagation of feature annotation.</text>
</comment>
<dbReference type="EMBL" id="SPRC01000009">
    <property type="protein sequence ID" value="TIB81261.1"/>
    <property type="molecule type" value="Genomic_DNA"/>
</dbReference>
<dbReference type="InterPro" id="IPR007318">
    <property type="entry name" value="Phopholipid_MeTrfase"/>
</dbReference>
<dbReference type="Gene3D" id="2.60.40.2840">
    <property type="match status" value="1"/>
</dbReference>
<evidence type="ECO:0000256" key="15">
    <source>
        <dbReference type="ARBA" id="ARBA00023098"/>
    </source>
</evidence>
<dbReference type="GO" id="GO:0006886">
    <property type="term" value="P:intracellular protein transport"/>
    <property type="evidence" value="ECO:0007669"/>
    <property type="project" value="InterPro"/>
</dbReference>
<dbReference type="PROSITE" id="PS51598">
    <property type="entry name" value="SAM_CHO2"/>
    <property type="match status" value="1"/>
</dbReference>